<dbReference type="EMBL" id="QGKY02002305">
    <property type="protein sequence ID" value="KAF2534758.1"/>
    <property type="molecule type" value="Genomic_DNA"/>
</dbReference>
<protein>
    <submittedName>
        <fullName evidence="1">Uncharacterized protein</fullName>
    </submittedName>
</protein>
<evidence type="ECO:0000313" key="1">
    <source>
        <dbReference type="EMBL" id="KAF2534758.1"/>
    </source>
</evidence>
<sequence length="65" mass="7623">MRASWTDALRVKHRRWLCREEMVVDIVEVEESGSCGGYHIEVDTVVVVVVVSREEEKVELMRMEM</sequence>
<organism evidence="1">
    <name type="scientific">Brassica cretica</name>
    <name type="common">Mustard</name>
    <dbReference type="NCBI Taxonomy" id="69181"/>
    <lineage>
        <taxon>Eukaryota</taxon>
        <taxon>Viridiplantae</taxon>
        <taxon>Streptophyta</taxon>
        <taxon>Embryophyta</taxon>
        <taxon>Tracheophyta</taxon>
        <taxon>Spermatophyta</taxon>
        <taxon>Magnoliopsida</taxon>
        <taxon>eudicotyledons</taxon>
        <taxon>Gunneridae</taxon>
        <taxon>Pentapetalae</taxon>
        <taxon>rosids</taxon>
        <taxon>malvids</taxon>
        <taxon>Brassicales</taxon>
        <taxon>Brassicaceae</taxon>
        <taxon>Brassiceae</taxon>
        <taxon>Brassica</taxon>
    </lineage>
</organism>
<name>A0A8S9FRW3_BRACR</name>
<proteinExistence type="predicted"/>
<gene>
    <name evidence="1" type="ORF">F2Q70_00032154</name>
</gene>
<reference evidence="1" key="1">
    <citation type="submission" date="2019-12" db="EMBL/GenBank/DDBJ databases">
        <title>Genome sequencing and annotation of Brassica cretica.</title>
        <authorList>
            <person name="Studholme D.J."/>
            <person name="Sarris P.F."/>
        </authorList>
    </citation>
    <scope>NUCLEOTIDE SEQUENCE</scope>
    <source>
        <strain evidence="1">PFS-102/07</strain>
        <tissue evidence="1">Leaf</tissue>
    </source>
</reference>
<comment type="caution">
    <text evidence="1">The sequence shown here is derived from an EMBL/GenBank/DDBJ whole genome shotgun (WGS) entry which is preliminary data.</text>
</comment>
<accession>A0A8S9FRW3</accession>
<dbReference type="AlphaFoldDB" id="A0A8S9FRW3"/>